<dbReference type="AlphaFoldDB" id="A0A251X9R2"/>
<keyword evidence="2" id="KW-1185">Reference proteome</keyword>
<gene>
    <name evidence="1" type="ORF">TPSD3_09070</name>
</gene>
<sequence>MSGLMPMTVQFRKGETETMGIIEKVSYKISGNDVLVTYEDGIMKGTTMRYTIADKDTVKTELGLLQRVK</sequence>
<protein>
    <submittedName>
        <fullName evidence="1">Uncharacterized protein</fullName>
    </submittedName>
</protein>
<evidence type="ECO:0000313" key="1">
    <source>
        <dbReference type="EMBL" id="OUD14680.1"/>
    </source>
</evidence>
<dbReference type="EMBL" id="MSLT01000012">
    <property type="protein sequence ID" value="OUD14680.1"/>
    <property type="molecule type" value="Genomic_DNA"/>
</dbReference>
<comment type="caution">
    <text evidence="1">The sequence shown here is derived from an EMBL/GenBank/DDBJ whole genome shotgun (WGS) entry which is preliminary data.</text>
</comment>
<name>A0A251X9R2_9GAMM</name>
<proteinExistence type="predicted"/>
<accession>A0A251X9R2</accession>
<organism evidence="1 2">
    <name type="scientific">Thioflexithrix psekupsensis</name>
    <dbReference type="NCBI Taxonomy" id="1570016"/>
    <lineage>
        <taxon>Bacteria</taxon>
        <taxon>Pseudomonadati</taxon>
        <taxon>Pseudomonadota</taxon>
        <taxon>Gammaproteobacteria</taxon>
        <taxon>Thiotrichales</taxon>
        <taxon>Thioflexithrix</taxon>
    </lineage>
</organism>
<dbReference type="Proteomes" id="UP000194798">
    <property type="component" value="Unassembled WGS sequence"/>
</dbReference>
<dbReference type="OrthoDB" id="9182320at2"/>
<reference evidence="1 2" key="1">
    <citation type="submission" date="2016-12" db="EMBL/GenBank/DDBJ databases">
        <title>Thioflexothrix psekupsii D3 genome sequencing and assembly.</title>
        <authorList>
            <person name="Fomenkov A."/>
            <person name="Vincze T."/>
            <person name="Grabovich M."/>
            <person name="Anton B.P."/>
            <person name="Dubinina G."/>
            <person name="Orlova M."/>
            <person name="Belousova E."/>
            <person name="Roberts R.J."/>
        </authorList>
    </citation>
    <scope>NUCLEOTIDE SEQUENCE [LARGE SCALE GENOMIC DNA]</scope>
    <source>
        <strain evidence="1">D3</strain>
    </source>
</reference>
<evidence type="ECO:0000313" key="2">
    <source>
        <dbReference type="Proteomes" id="UP000194798"/>
    </source>
</evidence>